<sequence length="88" mass="10234">MLSIIGQRAVLGILEESRWMICKTICGAIDFLMINRMNLGPVPMLAFCFCAGCPFISKREQLIFFARIFFWMVIAFLDRQSHKKWEAL</sequence>
<dbReference type="EMBL" id="BPLR01014962">
    <property type="protein sequence ID" value="GIY72555.1"/>
    <property type="molecule type" value="Genomic_DNA"/>
</dbReference>
<keyword evidence="2" id="KW-1185">Reference proteome</keyword>
<evidence type="ECO:0000313" key="2">
    <source>
        <dbReference type="Proteomes" id="UP001054945"/>
    </source>
</evidence>
<comment type="caution">
    <text evidence="1">The sequence shown here is derived from an EMBL/GenBank/DDBJ whole genome shotgun (WGS) entry which is preliminary data.</text>
</comment>
<accession>A0AAV4VT80</accession>
<gene>
    <name evidence="1" type="ORF">CEXT_186731</name>
</gene>
<reference evidence="1 2" key="1">
    <citation type="submission" date="2021-06" db="EMBL/GenBank/DDBJ databases">
        <title>Caerostris extrusa draft genome.</title>
        <authorList>
            <person name="Kono N."/>
            <person name="Arakawa K."/>
        </authorList>
    </citation>
    <scope>NUCLEOTIDE SEQUENCE [LARGE SCALE GENOMIC DNA]</scope>
</reference>
<proteinExistence type="predicted"/>
<name>A0AAV4VT80_CAEEX</name>
<dbReference type="Proteomes" id="UP001054945">
    <property type="component" value="Unassembled WGS sequence"/>
</dbReference>
<protein>
    <submittedName>
        <fullName evidence="1">Uncharacterized protein</fullName>
    </submittedName>
</protein>
<dbReference type="AlphaFoldDB" id="A0AAV4VT80"/>
<evidence type="ECO:0000313" key="1">
    <source>
        <dbReference type="EMBL" id="GIY72555.1"/>
    </source>
</evidence>
<organism evidence="1 2">
    <name type="scientific">Caerostris extrusa</name>
    <name type="common">Bark spider</name>
    <name type="synonym">Caerostris bankana</name>
    <dbReference type="NCBI Taxonomy" id="172846"/>
    <lineage>
        <taxon>Eukaryota</taxon>
        <taxon>Metazoa</taxon>
        <taxon>Ecdysozoa</taxon>
        <taxon>Arthropoda</taxon>
        <taxon>Chelicerata</taxon>
        <taxon>Arachnida</taxon>
        <taxon>Araneae</taxon>
        <taxon>Araneomorphae</taxon>
        <taxon>Entelegynae</taxon>
        <taxon>Araneoidea</taxon>
        <taxon>Araneidae</taxon>
        <taxon>Caerostris</taxon>
    </lineage>
</organism>